<dbReference type="PANTHER" id="PTHR30055:SF234">
    <property type="entry name" value="HTH-TYPE TRANSCRIPTIONAL REGULATOR BETI"/>
    <property type="match status" value="1"/>
</dbReference>
<dbReference type="InterPro" id="IPR050109">
    <property type="entry name" value="HTH-type_TetR-like_transc_reg"/>
</dbReference>
<evidence type="ECO:0000313" key="7">
    <source>
        <dbReference type="EMBL" id="ATB39610.1"/>
    </source>
</evidence>
<dbReference type="PRINTS" id="PR00455">
    <property type="entry name" value="HTHTETR"/>
</dbReference>
<evidence type="ECO:0000256" key="1">
    <source>
        <dbReference type="ARBA" id="ARBA00023015"/>
    </source>
</evidence>
<dbReference type="Pfam" id="PF00440">
    <property type="entry name" value="TetR_N"/>
    <property type="match status" value="1"/>
</dbReference>
<dbReference type="SUPFAM" id="SSF46689">
    <property type="entry name" value="Homeodomain-like"/>
    <property type="match status" value="1"/>
</dbReference>
<evidence type="ECO:0000259" key="6">
    <source>
        <dbReference type="PROSITE" id="PS50977"/>
    </source>
</evidence>
<organism evidence="7 8">
    <name type="scientific">Cystobacter fuscus</name>
    <dbReference type="NCBI Taxonomy" id="43"/>
    <lineage>
        <taxon>Bacteria</taxon>
        <taxon>Pseudomonadati</taxon>
        <taxon>Myxococcota</taxon>
        <taxon>Myxococcia</taxon>
        <taxon>Myxococcales</taxon>
        <taxon>Cystobacterineae</taxon>
        <taxon>Archangiaceae</taxon>
        <taxon>Cystobacter</taxon>
    </lineage>
</organism>
<feature type="domain" description="HTH tetR-type" evidence="6">
    <location>
        <begin position="30"/>
        <end position="90"/>
    </location>
</feature>
<feature type="DNA-binding region" description="H-T-H motif" evidence="4">
    <location>
        <begin position="53"/>
        <end position="72"/>
    </location>
</feature>
<keyword evidence="2 4" id="KW-0238">DNA-binding</keyword>
<accession>A0A250J7V5</accession>
<dbReference type="Gene3D" id="1.10.357.10">
    <property type="entry name" value="Tetracycline Repressor, domain 2"/>
    <property type="match status" value="1"/>
</dbReference>
<dbReference type="EMBL" id="CP022098">
    <property type="protein sequence ID" value="ATB39610.1"/>
    <property type="molecule type" value="Genomic_DNA"/>
</dbReference>
<feature type="region of interest" description="Disordered" evidence="5">
    <location>
        <begin position="1"/>
        <end position="34"/>
    </location>
</feature>
<dbReference type="Proteomes" id="UP000217257">
    <property type="component" value="Chromosome"/>
</dbReference>
<dbReference type="KEGG" id="cfus:CYFUS_005055"/>
<dbReference type="PROSITE" id="PS50977">
    <property type="entry name" value="HTH_TETR_2"/>
    <property type="match status" value="1"/>
</dbReference>
<evidence type="ECO:0000256" key="3">
    <source>
        <dbReference type="ARBA" id="ARBA00023163"/>
    </source>
</evidence>
<dbReference type="InterPro" id="IPR001647">
    <property type="entry name" value="HTH_TetR"/>
</dbReference>
<evidence type="ECO:0000313" key="8">
    <source>
        <dbReference type="Proteomes" id="UP000217257"/>
    </source>
</evidence>
<evidence type="ECO:0000256" key="5">
    <source>
        <dbReference type="SAM" id="MobiDB-lite"/>
    </source>
</evidence>
<name>A0A250J7V5_9BACT</name>
<dbReference type="GO" id="GO:0000976">
    <property type="term" value="F:transcription cis-regulatory region binding"/>
    <property type="evidence" value="ECO:0007669"/>
    <property type="project" value="TreeGrafter"/>
</dbReference>
<evidence type="ECO:0000256" key="4">
    <source>
        <dbReference type="PROSITE-ProRule" id="PRU00335"/>
    </source>
</evidence>
<keyword evidence="1" id="KW-0805">Transcription regulation</keyword>
<sequence>MATRRPTRREKTPRAPRSPSPASSRRRSPEQAREAILEAAEPLLSERGPDGVGLQAVARAAGVSHALVTHYFGTYEALVREVFQRRARLLADGFWQRMLESREPPDIGQWLELFSPILQDEGNVRLMAWALLTGRGEHLSLDQGPRRVMDVLEAQVGRVAAVQGQPPPSREALEMTLLVGLCAAQGYTLARHVLLPGLGRTEDAQADARFRAVLAALLDAALGLEPPRGR</sequence>
<dbReference type="GO" id="GO:0003700">
    <property type="term" value="F:DNA-binding transcription factor activity"/>
    <property type="evidence" value="ECO:0007669"/>
    <property type="project" value="TreeGrafter"/>
</dbReference>
<reference evidence="7 8" key="1">
    <citation type="submission" date="2017-06" db="EMBL/GenBank/DDBJ databases">
        <title>Sequencing and comparative analysis of myxobacterial genomes.</title>
        <authorList>
            <person name="Rupp O."/>
            <person name="Goesmann A."/>
            <person name="Sogaard-Andersen L."/>
        </authorList>
    </citation>
    <scope>NUCLEOTIDE SEQUENCE [LARGE SCALE GENOMIC DNA]</scope>
    <source>
        <strain evidence="7 8">DSM 52655</strain>
    </source>
</reference>
<gene>
    <name evidence="7" type="ORF">CYFUS_005055</name>
</gene>
<dbReference type="PANTHER" id="PTHR30055">
    <property type="entry name" value="HTH-TYPE TRANSCRIPTIONAL REGULATOR RUTR"/>
    <property type="match status" value="1"/>
</dbReference>
<dbReference type="InterPro" id="IPR009057">
    <property type="entry name" value="Homeodomain-like_sf"/>
</dbReference>
<evidence type="ECO:0000256" key="2">
    <source>
        <dbReference type="ARBA" id="ARBA00023125"/>
    </source>
</evidence>
<proteinExistence type="predicted"/>
<keyword evidence="3" id="KW-0804">Transcription</keyword>
<dbReference type="AlphaFoldDB" id="A0A250J7V5"/>
<protein>
    <submittedName>
        <fullName evidence="7">TetR family transcriptional regulator</fullName>
    </submittedName>
</protein>
<dbReference type="RefSeq" id="WP_095987615.1">
    <property type="nucleotide sequence ID" value="NZ_CP022098.1"/>
</dbReference>